<keyword evidence="2" id="KW-1185">Reference proteome</keyword>
<gene>
    <name evidence="1" type="ORF">JZ786_04555</name>
</gene>
<reference evidence="1 2" key="1">
    <citation type="submission" date="2021-02" db="EMBL/GenBank/DDBJ databases">
        <title>Alicyclobacillus curvatus sp. nov. and Alicyclobacillus mengziensis sp. nov., two acidophilic bacteria isolated from acid mine drainage.</title>
        <authorList>
            <person name="Huang Y."/>
        </authorList>
    </citation>
    <scope>NUCLEOTIDE SEQUENCE [LARGE SCALE GENOMIC DNA]</scope>
    <source>
        <strain evidence="1 2">S30H14</strain>
    </source>
</reference>
<protein>
    <submittedName>
        <fullName evidence="1">Uncharacterized protein</fullName>
    </submittedName>
</protein>
<dbReference type="KEGG" id="afx:JZ786_04555"/>
<name>A0A9X7Z8J0_9BACL</name>
<sequence>MPTLIHFGMVNSNSPQQNAGVLIGEINTGGWDANMKINQGHGALFGFFNLVYLQYNVNIDNFEMLDGVINDQDFKPMVGGNL</sequence>
<dbReference type="AlphaFoldDB" id="A0A9X7Z8J0"/>
<evidence type="ECO:0000313" key="2">
    <source>
        <dbReference type="Proteomes" id="UP000663505"/>
    </source>
</evidence>
<accession>A0A9X7Z8J0</accession>
<proteinExistence type="predicted"/>
<organism evidence="1 2">
    <name type="scientific">Alicyclobacillus mengziensis</name>
    <dbReference type="NCBI Taxonomy" id="2931921"/>
    <lineage>
        <taxon>Bacteria</taxon>
        <taxon>Bacillati</taxon>
        <taxon>Bacillota</taxon>
        <taxon>Bacilli</taxon>
        <taxon>Bacillales</taxon>
        <taxon>Alicyclobacillaceae</taxon>
        <taxon>Alicyclobacillus</taxon>
    </lineage>
</organism>
<dbReference type="RefSeq" id="WP_206657606.1">
    <property type="nucleotide sequence ID" value="NZ_CP071182.1"/>
</dbReference>
<dbReference type="EMBL" id="CP071182">
    <property type="protein sequence ID" value="QSO48271.1"/>
    <property type="molecule type" value="Genomic_DNA"/>
</dbReference>
<evidence type="ECO:0000313" key="1">
    <source>
        <dbReference type="EMBL" id="QSO48271.1"/>
    </source>
</evidence>
<dbReference type="Proteomes" id="UP000663505">
    <property type="component" value="Chromosome"/>
</dbReference>